<feature type="region of interest" description="Disordered" evidence="1">
    <location>
        <begin position="351"/>
        <end position="384"/>
    </location>
</feature>
<feature type="compositionally biased region" description="Polar residues" evidence="1">
    <location>
        <begin position="352"/>
        <end position="384"/>
    </location>
</feature>
<sequence>MNSKEQIHEVISTDEKKLSDFQSIAPKSEGKRWGFVGKYSNGDESAYVVKRELGGYETVLTKAENDMIVLECLSATLIKLILGDTFAAETFPIKLDCESFPRHIKSGEGGALVTETLPIDPLSNYGLASKILSATGYQRSKKVISNEEELVALSLVVRILGVTDVKQEHLIPHYREEGHCLKKHTAIIDCAADLNGHTLSLDALLAGNKKIHPIIPKDYGIVLKILNHIIEIESDLIHAVDNYKHIQVSELCENSILKTKLHQTVSHIKECIPQLEMIIQSAIPNGDLKLDHYAYKELARLLEKFPEKYRLQILISNLDVFKKEDEEEQEDILKLLPEEDRKIFRECIKGENQPTPSITTSHYSFFSNDKNDKTSPSFSPSASI</sequence>
<accession>A0ABS8WWS4</accession>
<organism evidence="2 3">
    <name type="scientific">Legionella resiliens</name>
    <dbReference type="NCBI Taxonomy" id="2905958"/>
    <lineage>
        <taxon>Bacteria</taxon>
        <taxon>Pseudomonadati</taxon>
        <taxon>Pseudomonadota</taxon>
        <taxon>Gammaproteobacteria</taxon>
        <taxon>Legionellales</taxon>
        <taxon>Legionellaceae</taxon>
        <taxon>Legionella</taxon>
    </lineage>
</organism>
<proteinExistence type="predicted"/>
<protein>
    <recommendedName>
        <fullName evidence="4">Dot/Icm T4SS effector</fullName>
    </recommendedName>
</protein>
<name>A0ABS8WWS4_9GAMM</name>
<dbReference type="Proteomes" id="UP001320170">
    <property type="component" value="Unassembled WGS sequence"/>
</dbReference>
<evidence type="ECO:0000313" key="2">
    <source>
        <dbReference type="EMBL" id="MCE3530926.1"/>
    </source>
</evidence>
<evidence type="ECO:0000256" key="1">
    <source>
        <dbReference type="SAM" id="MobiDB-lite"/>
    </source>
</evidence>
<keyword evidence="3" id="KW-1185">Reference proteome</keyword>
<evidence type="ECO:0008006" key="4">
    <source>
        <dbReference type="Google" id="ProtNLM"/>
    </source>
</evidence>
<evidence type="ECO:0000313" key="3">
    <source>
        <dbReference type="Proteomes" id="UP001320170"/>
    </source>
</evidence>
<gene>
    <name evidence="2" type="ORF">LXO92_00870</name>
</gene>
<dbReference type="RefSeq" id="WP_232890159.1">
    <property type="nucleotide sequence ID" value="NZ_JAJSPM010000001.1"/>
</dbReference>
<reference evidence="2 3" key="1">
    <citation type="journal article" date="2024" name="Pathogens">
        <title>Characterization of a Novel Species of Legionella Isolated from a Healthcare Facility: Legionella resiliens sp. nov.</title>
        <authorList>
            <person name="Cristino S."/>
            <person name="Pascale M.R."/>
            <person name="Marino F."/>
            <person name="Derelitto C."/>
            <person name="Salaris S."/>
            <person name="Orsini M."/>
            <person name="Squarzoni S."/>
            <person name="Grottola A."/>
            <person name="Girolamini L."/>
        </authorList>
    </citation>
    <scope>NUCLEOTIDE SEQUENCE [LARGE SCALE GENOMIC DNA]</scope>
    <source>
        <strain evidence="2 3">8cVS16</strain>
    </source>
</reference>
<dbReference type="EMBL" id="JAJTND010000001">
    <property type="protein sequence ID" value="MCE3530926.1"/>
    <property type="molecule type" value="Genomic_DNA"/>
</dbReference>
<comment type="caution">
    <text evidence="2">The sequence shown here is derived from an EMBL/GenBank/DDBJ whole genome shotgun (WGS) entry which is preliminary data.</text>
</comment>